<dbReference type="AlphaFoldDB" id="A0AAW1ZG37"/>
<protein>
    <submittedName>
        <fullName evidence="2">Uncharacterized protein</fullName>
    </submittedName>
</protein>
<keyword evidence="3" id="KW-1185">Reference proteome</keyword>
<organism evidence="2 3">
    <name type="scientific">Culter alburnus</name>
    <name type="common">Topmouth culter</name>
    <dbReference type="NCBI Taxonomy" id="194366"/>
    <lineage>
        <taxon>Eukaryota</taxon>
        <taxon>Metazoa</taxon>
        <taxon>Chordata</taxon>
        <taxon>Craniata</taxon>
        <taxon>Vertebrata</taxon>
        <taxon>Euteleostomi</taxon>
        <taxon>Actinopterygii</taxon>
        <taxon>Neopterygii</taxon>
        <taxon>Teleostei</taxon>
        <taxon>Ostariophysi</taxon>
        <taxon>Cypriniformes</taxon>
        <taxon>Xenocyprididae</taxon>
        <taxon>Xenocypridinae</taxon>
        <taxon>Culter</taxon>
    </lineage>
</organism>
<dbReference type="Proteomes" id="UP001479290">
    <property type="component" value="Unassembled WGS sequence"/>
</dbReference>
<gene>
    <name evidence="2" type="ORF">ABG768_009466</name>
</gene>
<accession>A0AAW1ZG37</accession>
<evidence type="ECO:0000256" key="1">
    <source>
        <dbReference type="SAM" id="MobiDB-lite"/>
    </source>
</evidence>
<comment type="caution">
    <text evidence="2">The sequence shown here is derived from an EMBL/GenBank/DDBJ whole genome shotgun (WGS) entry which is preliminary data.</text>
</comment>
<evidence type="ECO:0000313" key="2">
    <source>
        <dbReference type="EMBL" id="KAK9959336.1"/>
    </source>
</evidence>
<evidence type="ECO:0000313" key="3">
    <source>
        <dbReference type="Proteomes" id="UP001479290"/>
    </source>
</evidence>
<sequence>MLGRLRAAFTTVADNIQSAGAQQKHYYDRHIRHVAYQPNDLVWVDLPSMSRHKLSPKWTGPYKVLSRLDSSAGDIGVTYKVKDLLDSRSKPKVIHYNRLKPYRSAWSPDPRPVLTPPQTGRPPLTALSGSRPYVLHDFAVPKSVEPTQQIQEPVQVELSEGSEVESHVELPTEQPATGMRTRSGRSVRPPLRYRVV</sequence>
<proteinExistence type="predicted"/>
<reference evidence="2 3" key="1">
    <citation type="submission" date="2024-05" db="EMBL/GenBank/DDBJ databases">
        <title>A high-quality chromosomal-level genome assembly of Topmouth culter (Culter alburnus).</title>
        <authorList>
            <person name="Zhao H."/>
        </authorList>
    </citation>
    <scope>NUCLEOTIDE SEQUENCE [LARGE SCALE GENOMIC DNA]</scope>
    <source>
        <strain evidence="2">CATC2023</strain>
        <tissue evidence="2">Muscle</tissue>
    </source>
</reference>
<name>A0AAW1ZG37_CULAL</name>
<dbReference type="EMBL" id="JAWDJR010000017">
    <property type="protein sequence ID" value="KAK9959336.1"/>
    <property type="molecule type" value="Genomic_DNA"/>
</dbReference>
<dbReference type="Gene3D" id="2.30.30.850">
    <property type="match status" value="1"/>
</dbReference>
<feature type="region of interest" description="Disordered" evidence="1">
    <location>
        <begin position="159"/>
        <end position="196"/>
    </location>
</feature>
<feature type="region of interest" description="Disordered" evidence="1">
    <location>
        <begin position="105"/>
        <end position="124"/>
    </location>
</feature>